<feature type="domain" description="Phosphoribosyltransferase" evidence="2">
    <location>
        <begin position="190"/>
        <end position="240"/>
    </location>
</feature>
<dbReference type="Gene3D" id="3.40.50.2020">
    <property type="match status" value="1"/>
</dbReference>
<dbReference type="InterPro" id="IPR029057">
    <property type="entry name" value="PRTase-like"/>
</dbReference>
<dbReference type="PANTHER" id="PTHR47505">
    <property type="entry name" value="DNA UTILIZATION PROTEIN YHGH"/>
    <property type="match status" value="1"/>
</dbReference>
<reference evidence="4" key="1">
    <citation type="journal article" date="2019" name="Int. J. Syst. Evol. Microbiol.">
        <title>The Global Catalogue of Microorganisms (GCM) 10K type strain sequencing project: providing services to taxonomists for standard genome sequencing and annotation.</title>
        <authorList>
            <consortium name="The Broad Institute Genomics Platform"/>
            <consortium name="The Broad Institute Genome Sequencing Center for Infectious Disease"/>
            <person name="Wu L."/>
            <person name="Ma J."/>
        </authorList>
    </citation>
    <scope>NUCLEOTIDE SEQUENCE [LARGE SCALE GENOMIC DNA]</scope>
    <source>
        <strain evidence="4">NBRC 109341</strain>
    </source>
</reference>
<protein>
    <submittedName>
        <fullName evidence="3">Amidophosphoribosyltransferase</fullName>
    </submittedName>
</protein>
<comment type="caution">
    <text evidence="3">The sequence shown here is derived from an EMBL/GenBank/DDBJ whole genome shotgun (WGS) entry which is preliminary data.</text>
</comment>
<dbReference type="SUPFAM" id="SSF53271">
    <property type="entry name" value="PRTase-like"/>
    <property type="match status" value="1"/>
</dbReference>
<proteinExistence type="inferred from homology"/>
<accession>A0ABQ6C490</accession>
<dbReference type="Proteomes" id="UP001156903">
    <property type="component" value="Unassembled WGS sequence"/>
</dbReference>
<name>A0ABQ6C490_9BURK</name>
<gene>
    <name evidence="3" type="ORF">GCM10007935_21470</name>
</gene>
<dbReference type="InterPro" id="IPR051910">
    <property type="entry name" value="ComF/GntX_DNA_util-trans"/>
</dbReference>
<evidence type="ECO:0000313" key="3">
    <source>
        <dbReference type="EMBL" id="GLS14715.1"/>
    </source>
</evidence>
<comment type="similarity">
    <text evidence="1">Belongs to the ComF/GntX family.</text>
</comment>
<evidence type="ECO:0000313" key="4">
    <source>
        <dbReference type="Proteomes" id="UP001156903"/>
    </source>
</evidence>
<evidence type="ECO:0000259" key="2">
    <source>
        <dbReference type="Pfam" id="PF00156"/>
    </source>
</evidence>
<dbReference type="PANTHER" id="PTHR47505:SF1">
    <property type="entry name" value="DNA UTILIZATION PROTEIN YHGH"/>
    <property type="match status" value="1"/>
</dbReference>
<sequence length="252" mass="27401">MWTPAREALAGTCQVCGRWPAAPVCAACEHRFAMPRPRCERCALPLPPKAGPLCGECLACAAHDGLDACEAAVDYAYPWDGLVARFKFRGEPAWAGTFARLLRRSARLNTWLQEDDLLVPIPADPQRLATRGYNPAWNLAKALRRGSPSPAIDTLPMGLVRLGTPRAQHDLPRAERLRNARGTLAAHPEHAARLHGRRVLLVDDVCTTGATLEAAAQALRAAGARSVRACVFARTPDDRGLRAEAHETRDTL</sequence>
<keyword evidence="4" id="KW-1185">Reference proteome</keyword>
<dbReference type="RefSeq" id="WP_284307772.1">
    <property type="nucleotide sequence ID" value="NZ_BSPB01000014.1"/>
</dbReference>
<dbReference type="Pfam" id="PF00156">
    <property type="entry name" value="Pribosyltran"/>
    <property type="match status" value="1"/>
</dbReference>
<dbReference type="InterPro" id="IPR000836">
    <property type="entry name" value="PRTase_dom"/>
</dbReference>
<dbReference type="EMBL" id="BSPB01000014">
    <property type="protein sequence ID" value="GLS14715.1"/>
    <property type="molecule type" value="Genomic_DNA"/>
</dbReference>
<organism evidence="3 4">
    <name type="scientific">Hydrogenophaga electricum</name>
    <dbReference type="NCBI Taxonomy" id="1230953"/>
    <lineage>
        <taxon>Bacteria</taxon>
        <taxon>Pseudomonadati</taxon>
        <taxon>Pseudomonadota</taxon>
        <taxon>Betaproteobacteria</taxon>
        <taxon>Burkholderiales</taxon>
        <taxon>Comamonadaceae</taxon>
        <taxon>Hydrogenophaga</taxon>
    </lineage>
</organism>
<dbReference type="CDD" id="cd06223">
    <property type="entry name" value="PRTases_typeI"/>
    <property type="match status" value="1"/>
</dbReference>
<evidence type="ECO:0000256" key="1">
    <source>
        <dbReference type="ARBA" id="ARBA00008007"/>
    </source>
</evidence>